<dbReference type="Proteomes" id="UP000223709">
    <property type="component" value="Chromosome"/>
</dbReference>
<dbReference type="InterPro" id="IPR001173">
    <property type="entry name" value="Glyco_trans_2-like"/>
</dbReference>
<dbReference type="AlphaFoldDB" id="A0A291T9G0"/>
<proteinExistence type="predicted"/>
<dbReference type="Pfam" id="PF00535">
    <property type="entry name" value="Glycos_transf_2"/>
    <property type="match status" value="1"/>
</dbReference>
<accession>A0A291T9G0</accession>
<evidence type="ECO:0000313" key="2">
    <source>
        <dbReference type="EMBL" id="ATL89823.1"/>
    </source>
</evidence>
<dbReference type="SUPFAM" id="SSF53448">
    <property type="entry name" value="Nucleotide-diphospho-sugar transferases"/>
    <property type="match status" value="1"/>
</dbReference>
<dbReference type="InterPro" id="IPR029044">
    <property type="entry name" value="Nucleotide-diphossugar_trans"/>
</dbReference>
<dbReference type="PANTHER" id="PTHR22916">
    <property type="entry name" value="GLYCOSYLTRANSFERASE"/>
    <property type="match status" value="1"/>
</dbReference>
<reference evidence="2 3" key="1">
    <citation type="submission" date="2017-10" db="EMBL/GenBank/DDBJ databases">
        <title>Complete Genome Sequence of Faecalibacterium prausnitzii isolated from the gut of healthy adult Indian.</title>
        <authorList>
            <person name="Bag S."/>
            <person name="Ghosh T.S."/>
            <person name="Das B."/>
        </authorList>
    </citation>
    <scope>NUCLEOTIDE SEQUENCE [LARGE SCALE GENOMIC DNA]</scope>
    <source>
        <strain evidence="2 3">Indica</strain>
    </source>
</reference>
<dbReference type="RefSeq" id="WP_098923397.1">
    <property type="nucleotide sequence ID" value="NZ_CP023819.1"/>
</dbReference>
<evidence type="ECO:0000259" key="1">
    <source>
        <dbReference type="Pfam" id="PF00535"/>
    </source>
</evidence>
<evidence type="ECO:0000313" key="3">
    <source>
        <dbReference type="Proteomes" id="UP000223709"/>
    </source>
</evidence>
<sequence length="346" mass="39701">MSHMPMVSVIMPVYNAHLYVESTIKSVLSQTYRDFELVIVDDGATDGSGEICDAYAKQDARIVMIHQKNGGICKARNTALQVAKGKYIAFCDHDDLYQPEYLELAVTAAEKANAELVKFSYRSEYSHSGVVTRNTDECVPEQVIRVEELVQNDYELLNKTVRVLWNGLYRHSLIESLHVRFDESIRAGMEDFTFNIQLLQKIEKIVFIPQILFIHYSRLEQSTSEKYHEGRLTDIVNVFAAESKWLAKYSVSSKIVVQHRSKYVSLMIRTLCHADCPLTVSEKNAWLKRLKAADELPSKGVLKEAMKELPQKPKIAIQDILFALDWNTLLLSIWCIHTQRKNARKK</sequence>
<dbReference type="Gene3D" id="3.90.550.10">
    <property type="entry name" value="Spore Coat Polysaccharide Biosynthesis Protein SpsA, Chain A"/>
    <property type="match status" value="1"/>
</dbReference>
<protein>
    <recommendedName>
        <fullName evidence="1">Glycosyltransferase 2-like domain-containing protein</fullName>
    </recommendedName>
</protein>
<gene>
    <name evidence="2" type="ORF">CRH10_05700</name>
</gene>
<feature type="domain" description="Glycosyltransferase 2-like" evidence="1">
    <location>
        <begin position="8"/>
        <end position="175"/>
    </location>
</feature>
<dbReference type="PANTHER" id="PTHR22916:SF3">
    <property type="entry name" value="UDP-GLCNAC:BETAGAL BETA-1,3-N-ACETYLGLUCOSAMINYLTRANSFERASE-LIKE PROTEIN 1"/>
    <property type="match status" value="1"/>
</dbReference>
<dbReference type="GO" id="GO:0016758">
    <property type="term" value="F:hexosyltransferase activity"/>
    <property type="evidence" value="ECO:0007669"/>
    <property type="project" value="UniProtKB-ARBA"/>
</dbReference>
<name>A0A291T9G0_9FIRM</name>
<organism evidence="2 3">
    <name type="scientific">Faecalibacterium prausnitzii</name>
    <dbReference type="NCBI Taxonomy" id="853"/>
    <lineage>
        <taxon>Bacteria</taxon>
        <taxon>Bacillati</taxon>
        <taxon>Bacillota</taxon>
        <taxon>Clostridia</taxon>
        <taxon>Eubacteriales</taxon>
        <taxon>Oscillospiraceae</taxon>
        <taxon>Faecalibacterium</taxon>
    </lineage>
</organism>
<dbReference type="EMBL" id="CP023819">
    <property type="protein sequence ID" value="ATL89823.1"/>
    <property type="molecule type" value="Genomic_DNA"/>
</dbReference>